<proteinExistence type="predicted"/>
<organism evidence="2 3">
    <name type="scientific">Acidithiobacillus ferridurans</name>
    <dbReference type="NCBI Taxonomy" id="1232575"/>
    <lineage>
        <taxon>Bacteria</taxon>
        <taxon>Pseudomonadati</taxon>
        <taxon>Pseudomonadota</taxon>
        <taxon>Acidithiobacillia</taxon>
        <taxon>Acidithiobacillales</taxon>
        <taxon>Acidithiobacillaceae</taxon>
        <taxon>Acidithiobacillus</taxon>
    </lineage>
</organism>
<comment type="caution">
    <text evidence="2">The sequence shown here is derived from an EMBL/GenBank/DDBJ whole genome shotgun (WGS) entry which is preliminary data.</text>
</comment>
<gene>
    <name evidence="2" type="ORF">HF568_06310</name>
</gene>
<evidence type="ECO:0000313" key="3">
    <source>
        <dbReference type="Proteomes" id="UP000887300"/>
    </source>
</evidence>
<protein>
    <submittedName>
        <fullName evidence="2">DUF559 domain-containing protein</fullName>
    </submittedName>
</protein>
<dbReference type="InterPro" id="IPR007569">
    <property type="entry name" value="DUF559"/>
</dbReference>
<dbReference type="SUPFAM" id="SSF52980">
    <property type="entry name" value="Restriction endonuclease-like"/>
    <property type="match status" value="1"/>
</dbReference>
<sequence>MGRSSLVRYAQLPQTAQRQIRSEHPHLFKASRTSNASPHAEDFGHLLMRHIPHIQKGYRPLQGRKIAVDYALLGDFPIAIEIDGYRPHGLSLKGFQNDRQRQNLLVMAGWRVLRFTIRDIRNHADACVQLVLQASTTVNQPGKHMGATG</sequence>
<dbReference type="Gene3D" id="3.40.960.10">
    <property type="entry name" value="VSR Endonuclease"/>
    <property type="match status" value="1"/>
</dbReference>
<evidence type="ECO:0000259" key="1">
    <source>
        <dbReference type="Pfam" id="PF04480"/>
    </source>
</evidence>
<evidence type="ECO:0000313" key="2">
    <source>
        <dbReference type="EMBL" id="MBU2722826.1"/>
    </source>
</evidence>
<reference evidence="2" key="1">
    <citation type="journal article" date="2021" name="ISME J.">
        <title>Genomic evolution of the class Acidithiobacillia: deep-branching Proteobacteria living in extreme acidic conditions.</title>
        <authorList>
            <person name="Moya-Beltran A."/>
            <person name="Beard S."/>
            <person name="Rojas-Villalobos C."/>
            <person name="Issotta F."/>
            <person name="Gallardo Y."/>
            <person name="Ulloa R."/>
            <person name="Giaveno A."/>
            <person name="Degli Esposti M."/>
            <person name="Johnson D.B."/>
            <person name="Quatrini R."/>
        </authorList>
    </citation>
    <scope>NUCLEOTIDE SEQUENCE</scope>
    <source>
        <strain evidence="2">DSM 583</strain>
    </source>
</reference>
<feature type="domain" description="DUF559" evidence="1">
    <location>
        <begin position="78"/>
        <end position="133"/>
    </location>
</feature>
<dbReference type="AlphaFoldDB" id="A0A8X8K982"/>
<dbReference type="InterPro" id="IPR011335">
    <property type="entry name" value="Restrct_endonuc-II-like"/>
</dbReference>
<dbReference type="Proteomes" id="UP000887300">
    <property type="component" value="Unassembled WGS sequence"/>
</dbReference>
<name>A0A8X8K982_ACIFI</name>
<dbReference type="Pfam" id="PF04480">
    <property type="entry name" value="DUF559"/>
    <property type="match status" value="1"/>
</dbReference>
<dbReference type="RefSeq" id="WP_215886183.1">
    <property type="nucleotide sequence ID" value="NZ_CP134225.1"/>
</dbReference>
<accession>A0A8X8K982</accession>
<dbReference type="EMBL" id="JABBHS010000191">
    <property type="protein sequence ID" value="MBU2722826.1"/>
    <property type="molecule type" value="Genomic_DNA"/>
</dbReference>